<dbReference type="STRING" id="229533.A0A098DUF6"/>
<dbReference type="EC" id="2.7.1.82" evidence="3"/>
<reference evidence="6 7" key="2">
    <citation type="journal article" date="2010" name="Nature">
        <title>Comparative genomics reveals mobile pathogenicity chromosomes in Fusarium.</title>
        <authorList>
            <person name="Ma L.J."/>
            <person name="van der Does H.C."/>
            <person name="Borkovich K.A."/>
            <person name="Coleman J.J."/>
            <person name="Daboussi M.J."/>
            <person name="Di Pietro A."/>
            <person name="Dufresne M."/>
            <person name="Freitag M."/>
            <person name="Grabherr M."/>
            <person name="Henrissat B."/>
            <person name="Houterman P.M."/>
            <person name="Kang S."/>
            <person name="Shim W.B."/>
            <person name="Woloshuk C."/>
            <person name="Xie X."/>
            <person name="Xu J.R."/>
            <person name="Antoniw J."/>
            <person name="Baker S.E."/>
            <person name="Bluhm B.H."/>
            <person name="Breakspear A."/>
            <person name="Brown D.W."/>
            <person name="Butchko R.A."/>
            <person name="Chapman S."/>
            <person name="Coulson R."/>
            <person name="Coutinho P.M."/>
            <person name="Danchin E.G."/>
            <person name="Diener A."/>
            <person name="Gale L.R."/>
            <person name="Gardiner D.M."/>
            <person name="Goff S."/>
            <person name="Hammond-Kosack K.E."/>
            <person name="Hilburn K."/>
            <person name="Hua-Van A."/>
            <person name="Jonkers W."/>
            <person name="Kazan K."/>
            <person name="Kodira C.D."/>
            <person name="Koehrsen M."/>
            <person name="Kumar L."/>
            <person name="Lee Y.H."/>
            <person name="Li L."/>
            <person name="Manners J.M."/>
            <person name="Miranda-Saavedra D."/>
            <person name="Mukherjee M."/>
            <person name="Park G."/>
            <person name="Park J."/>
            <person name="Park S.Y."/>
            <person name="Proctor R.H."/>
            <person name="Regev A."/>
            <person name="Ruiz-Roldan M.C."/>
            <person name="Sain D."/>
            <person name="Sakthikumar S."/>
            <person name="Sykes S."/>
            <person name="Schwartz D.C."/>
            <person name="Turgeon B.G."/>
            <person name="Wapinski I."/>
            <person name="Yoder O."/>
            <person name="Young S."/>
            <person name="Zeng Q."/>
            <person name="Zhou S."/>
            <person name="Galagan J."/>
            <person name="Cuomo C.A."/>
            <person name="Kistler H.C."/>
            <person name="Rep M."/>
        </authorList>
    </citation>
    <scope>GENOME REANNOTATION</scope>
    <source>
        <strain evidence="7">ATCC MYA-4620 / CBS 123657 / FGSC 9075 / NRRL 31084 / PH-1</strain>
        <strain evidence="6">PH-1 / ATCC MYA-4620 / FGSC 9075 / NRRL 31084</strain>
    </source>
</reference>
<keyword evidence="4" id="KW-0175">Coiled coil</keyword>
<evidence type="ECO:0000256" key="2">
    <source>
        <dbReference type="ARBA" id="ARBA00038211"/>
    </source>
</evidence>
<dbReference type="InParanoid" id="A0A098DUF6"/>
<reference evidence="5 7" key="3">
    <citation type="journal article" date="2015" name="BMC Genomics">
        <title>The completed genome sequence of the pathogenic ascomycete fungus Fusarium graminearum.</title>
        <authorList>
            <person name="King R."/>
            <person name="Urban M."/>
            <person name="Hammond-Kosack M.C."/>
            <person name="Hassani-Pak K."/>
            <person name="Hammond-Kosack K.E."/>
        </authorList>
    </citation>
    <scope>NUCLEOTIDE SEQUENCE [LARGE SCALE GENOMIC DNA]</scope>
    <source>
        <strain evidence="7">ATCC MYA-4620 / CBS 123657 / FGSC 9075 / NRRL 31084 / PH-1</strain>
        <strain evidence="5">PH-1</strain>
    </source>
</reference>
<accession>A0A098DUF6</accession>
<evidence type="ECO:0000313" key="7">
    <source>
        <dbReference type="Proteomes" id="UP000070720"/>
    </source>
</evidence>
<dbReference type="CDD" id="cd05157">
    <property type="entry name" value="ETNK_euk"/>
    <property type="match status" value="1"/>
</dbReference>
<comment type="similarity">
    <text evidence="2">Belongs to the choline/ethanolamine kinase family.</text>
</comment>
<dbReference type="InterPro" id="IPR011009">
    <property type="entry name" value="Kinase-like_dom_sf"/>
</dbReference>
<dbReference type="EMBL" id="HG970335">
    <property type="protein sequence ID" value="CEF85490.1"/>
    <property type="molecule type" value="Genomic_DNA"/>
</dbReference>
<evidence type="ECO:0000313" key="6">
    <source>
        <dbReference type="EnsemblFungi" id="CEF85490"/>
    </source>
</evidence>
<reference evidence="6" key="4">
    <citation type="submission" date="2017-01" db="UniProtKB">
        <authorList>
            <consortium name="EnsemblFungi"/>
        </authorList>
    </citation>
    <scope>IDENTIFICATION</scope>
    <source>
        <strain evidence="6">PH-1 / ATCC MYA-4620 / FGSC 9075 / NRRL 31084</strain>
    </source>
</reference>
<comment type="pathway">
    <text evidence="1">Phospholipid metabolism; phosphatidylethanolamine biosynthesis; phosphatidylethanolamine from ethanolamine: step 1/3.</text>
</comment>
<accession>A0A0E0SGC7</accession>
<keyword evidence="7" id="KW-1185">Reference proteome</keyword>
<protein>
    <recommendedName>
        <fullName evidence="3">ethanolamine kinase</fullName>
        <ecNumber evidence="3">2.7.1.82</ecNumber>
    </recommendedName>
</protein>
<dbReference type="SUPFAM" id="SSF56112">
    <property type="entry name" value="Protein kinase-like (PK-like)"/>
    <property type="match status" value="1"/>
</dbReference>
<evidence type="ECO:0000256" key="1">
    <source>
        <dbReference type="ARBA" id="ARBA00037883"/>
    </source>
</evidence>
<gene>
    <name evidence="5" type="ORF">FGRAMPH1_01T25111</name>
</gene>
<proteinExistence type="inferred from homology"/>
<dbReference type="AlphaFoldDB" id="A0A098DUF6"/>
<evidence type="ECO:0000256" key="4">
    <source>
        <dbReference type="SAM" id="Coils"/>
    </source>
</evidence>
<dbReference type="EnsemblFungi" id="CEF85490">
    <property type="protein sequence ID" value="CEF85490"/>
    <property type="gene ID" value="FGRRES_16848"/>
</dbReference>
<dbReference type="GO" id="GO:0004305">
    <property type="term" value="F:ethanolamine kinase activity"/>
    <property type="evidence" value="ECO:0007669"/>
    <property type="project" value="UniProtKB-EC"/>
</dbReference>
<reference evidence="6 7" key="1">
    <citation type="journal article" date="2007" name="Science">
        <title>The Fusarium graminearum genome reveals a link between localized polymorphism and pathogen specialization.</title>
        <authorList>
            <person name="Cuomo C.A."/>
            <person name="Gueldener U."/>
            <person name="Xu J.-R."/>
            <person name="Trail F."/>
            <person name="Turgeon B.G."/>
            <person name="Di Pietro A."/>
            <person name="Walton J.D."/>
            <person name="Ma L.-J."/>
            <person name="Baker S.E."/>
            <person name="Rep M."/>
            <person name="Adam G."/>
            <person name="Antoniw J."/>
            <person name="Baldwin T."/>
            <person name="Calvo S.E."/>
            <person name="Chang Y.-L."/>
            <person name="DeCaprio D."/>
            <person name="Gale L.R."/>
            <person name="Gnerre S."/>
            <person name="Goswami R.S."/>
            <person name="Hammond-Kosack K."/>
            <person name="Harris L.J."/>
            <person name="Hilburn K."/>
            <person name="Kennell J.C."/>
            <person name="Kroken S."/>
            <person name="Magnuson J.K."/>
            <person name="Mannhaupt G."/>
            <person name="Mauceli E.W."/>
            <person name="Mewes H.-W."/>
            <person name="Mitterbauer R."/>
            <person name="Muehlbauer G."/>
            <person name="Muensterkoetter M."/>
            <person name="Nelson D."/>
            <person name="O'Donnell K."/>
            <person name="Ouellet T."/>
            <person name="Qi W."/>
            <person name="Quesneville H."/>
            <person name="Roncero M.I.G."/>
            <person name="Seong K.-Y."/>
            <person name="Tetko I.V."/>
            <person name="Urban M."/>
            <person name="Waalwijk C."/>
            <person name="Ward T.J."/>
            <person name="Yao J."/>
            <person name="Birren B.W."/>
            <person name="Kistler H.C."/>
        </authorList>
    </citation>
    <scope>NUCLEOTIDE SEQUENCE [LARGE SCALE GENOMIC DNA]</scope>
    <source>
        <strain evidence="7">ATCC MYA-4620 / CBS 123657 / FGSC 9075 / NRRL 31084 / PH-1</strain>
        <strain evidence="6">PH-1 / ATCC MYA-4620 / FGSC 9075 / NRRL 31084</strain>
    </source>
</reference>
<dbReference type="Pfam" id="PF01633">
    <property type="entry name" value="Choline_kinase"/>
    <property type="match status" value="1"/>
</dbReference>
<dbReference type="PANTHER" id="PTHR22603:SF66">
    <property type="entry name" value="ETHANOLAMINE KINASE"/>
    <property type="match status" value="1"/>
</dbReference>
<dbReference type="GO" id="GO:0005737">
    <property type="term" value="C:cytoplasm"/>
    <property type="evidence" value="ECO:0007669"/>
    <property type="project" value="TreeGrafter"/>
</dbReference>
<name>A0A098DUF6_GIBZE</name>
<evidence type="ECO:0000256" key="3">
    <source>
        <dbReference type="ARBA" id="ARBA00038874"/>
    </source>
</evidence>
<organism evidence="5 7">
    <name type="scientific">Gibberella zeae (strain ATCC MYA-4620 / CBS 123657 / FGSC 9075 / NRRL 31084 / PH-1)</name>
    <name type="common">Wheat head blight fungus</name>
    <name type="synonym">Fusarium graminearum</name>
    <dbReference type="NCBI Taxonomy" id="229533"/>
    <lineage>
        <taxon>Eukaryota</taxon>
        <taxon>Fungi</taxon>
        <taxon>Dikarya</taxon>
        <taxon>Ascomycota</taxon>
        <taxon>Pezizomycotina</taxon>
        <taxon>Sordariomycetes</taxon>
        <taxon>Hypocreomycetidae</taxon>
        <taxon>Hypocreales</taxon>
        <taxon>Nectriaceae</taxon>
        <taxon>Fusarium</taxon>
    </lineage>
</organism>
<sequence>MEIPFLDHVFNGSDASHASILPFIPYLFPGVAEADIDLRIHALAQGTTNSLFKVTNQSLNQDAVLVKVYGDGTDITIDRNKELRVHKLLADRGLSSMPLCRFSNGHAYQFIPGSVCSEGDVSKTEIFRGVARELARWHALLQPVDLQGARKELDYEPSVWSTAKKWLNAISNSSKRSQSEIEQLQERFQYLTDKLLPTDVMPEPLVLGHGDLLCGNIIVQESADGMEAANGTTHVATVRFIDYEHATYCPRAFELANHFAEWTGFECDYARLPSTSTRRAFVHEYLKTHADLGRQHQHQRDCHVTDCDRDCDLARKTGSDLPAANDAQVEKLMRQVDDYRGFPGFYWGLCALIQAETATGTIDFDYAGYAEKRFDEYEAWRRVQDGIVGSDEEMPLREKNWALP</sequence>
<dbReference type="Proteomes" id="UP000070720">
    <property type="component" value="Chromosome 4"/>
</dbReference>
<dbReference type="GO" id="GO:0006646">
    <property type="term" value="P:phosphatidylethanolamine biosynthetic process"/>
    <property type="evidence" value="ECO:0007669"/>
    <property type="project" value="TreeGrafter"/>
</dbReference>
<evidence type="ECO:0000313" key="5">
    <source>
        <dbReference type="EMBL" id="CEF85490.1"/>
    </source>
</evidence>
<feature type="coiled-coil region" evidence="4">
    <location>
        <begin position="167"/>
        <end position="194"/>
    </location>
</feature>
<dbReference type="Gene3D" id="3.90.1200.10">
    <property type="match status" value="1"/>
</dbReference>
<dbReference type="PANTHER" id="PTHR22603">
    <property type="entry name" value="CHOLINE/ETHANOALAMINE KINASE"/>
    <property type="match status" value="1"/>
</dbReference>
<dbReference type="VEuPathDB" id="FungiDB:FGRAMPH1_01G25111"/>